<keyword evidence="4 5" id="KW-0472">Membrane</keyword>
<comment type="subcellular location">
    <subcellularLocation>
        <location evidence="1">Membrane</location>
        <topology evidence="1">Multi-pass membrane protein</topology>
    </subcellularLocation>
</comment>
<evidence type="ECO:0000256" key="1">
    <source>
        <dbReference type="ARBA" id="ARBA00004141"/>
    </source>
</evidence>
<keyword evidence="8" id="KW-1185">Reference proteome</keyword>
<evidence type="ECO:0000259" key="6">
    <source>
        <dbReference type="Pfam" id="PF04893"/>
    </source>
</evidence>
<evidence type="ECO:0000313" key="8">
    <source>
        <dbReference type="Proteomes" id="UP001431532"/>
    </source>
</evidence>
<feature type="transmembrane region" description="Helical" evidence="5">
    <location>
        <begin position="558"/>
        <end position="576"/>
    </location>
</feature>
<dbReference type="InterPro" id="IPR011990">
    <property type="entry name" value="TPR-like_helical_dom_sf"/>
</dbReference>
<dbReference type="InterPro" id="IPR006977">
    <property type="entry name" value="Yip1_dom"/>
</dbReference>
<protein>
    <recommendedName>
        <fullName evidence="6">Yip1 domain-containing protein</fullName>
    </recommendedName>
</protein>
<dbReference type="Pfam" id="PF04893">
    <property type="entry name" value="Yip1"/>
    <property type="match status" value="1"/>
</dbReference>
<organism evidence="7 8">
    <name type="scientific">Peloplasma aerotolerans</name>
    <dbReference type="NCBI Taxonomy" id="3044389"/>
    <lineage>
        <taxon>Bacteria</taxon>
        <taxon>Bacillati</taxon>
        <taxon>Mycoplasmatota</taxon>
        <taxon>Mollicutes</taxon>
        <taxon>Acholeplasmatales</taxon>
        <taxon>Acholeplasmataceae</taxon>
        <taxon>Peloplasma</taxon>
    </lineage>
</organism>
<dbReference type="PANTHER" id="PTHR24104">
    <property type="entry name" value="E3 UBIQUITIN-PROTEIN LIGASE NHLRC1-RELATED"/>
    <property type="match status" value="1"/>
</dbReference>
<evidence type="ECO:0000313" key="7">
    <source>
        <dbReference type="EMBL" id="MDI6452766.1"/>
    </source>
</evidence>
<dbReference type="SUPFAM" id="SSF101898">
    <property type="entry name" value="NHL repeat"/>
    <property type="match status" value="1"/>
</dbReference>
<evidence type="ECO:0000256" key="5">
    <source>
        <dbReference type="SAM" id="Phobius"/>
    </source>
</evidence>
<evidence type="ECO:0000256" key="2">
    <source>
        <dbReference type="ARBA" id="ARBA00022692"/>
    </source>
</evidence>
<gene>
    <name evidence="7" type="ORF">QJ521_04250</name>
</gene>
<dbReference type="PANTHER" id="PTHR24104:SF25">
    <property type="entry name" value="PROTEIN LIN-41"/>
    <property type="match status" value="1"/>
</dbReference>
<dbReference type="RefSeq" id="WP_282839191.1">
    <property type="nucleotide sequence ID" value="NZ_JASCXW010000010.1"/>
</dbReference>
<proteinExistence type="predicted"/>
<feature type="transmembrane region" description="Helical" evidence="5">
    <location>
        <begin position="445"/>
        <end position="462"/>
    </location>
</feature>
<evidence type="ECO:0000256" key="4">
    <source>
        <dbReference type="ARBA" id="ARBA00023136"/>
    </source>
</evidence>
<evidence type="ECO:0000256" key="3">
    <source>
        <dbReference type="ARBA" id="ARBA00022989"/>
    </source>
</evidence>
<feature type="transmembrane region" description="Helical" evidence="5">
    <location>
        <begin position="616"/>
        <end position="637"/>
    </location>
</feature>
<comment type="caution">
    <text evidence="7">The sequence shown here is derived from an EMBL/GenBank/DDBJ whole genome shotgun (WGS) entry which is preliminary data.</text>
</comment>
<keyword evidence="2 5" id="KW-0812">Transmembrane</keyword>
<dbReference type="InterPro" id="IPR011042">
    <property type="entry name" value="6-blade_b-propeller_TolB-like"/>
</dbReference>
<feature type="transmembrane region" description="Helical" evidence="5">
    <location>
        <begin position="649"/>
        <end position="673"/>
    </location>
</feature>
<dbReference type="Proteomes" id="UP001431532">
    <property type="component" value="Unassembled WGS sequence"/>
</dbReference>
<dbReference type="Gene3D" id="1.25.40.10">
    <property type="entry name" value="Tetratricopeptide repeat domain"/>
    <property type="match status" value="1"/>
</dbReference>
<dbReference type="GO" id="GO:0008270">
    <property type="term" value="F:zinc ion binding"/>
    <property type="evidence" value="ECO:0007669"/>
    <property type="project" value="UniProtKB-KW"/>
</dbReference>
<dbReference type="AlphaFoldDB" id="A0AAW6U464"/>
<feature type="transmembrane region" description="Helical" evidence="5">
    <location>
        <begin position="519"/>
        <end position="546"/>
    </location>
</feature>
<reference evidence="7" key="1">
    <citation type="submission" date="2023-05" db="EMBL/GenBank/DDBJ databases">
        <title>Mariniplasma microaerophilum sp. nov., a novel anaerobic mollicute isolated from terrestrial mud volcano, Taman Peninsula, Russia.</title>
        <authorList>
            <person name="Khomyakova M.A."/>
            <person name="Merkel A.Y."/>
            <person name="Slobodkin A.I."/>
        </authorList>
    </citation>
    <scope>NUCLEOTIDE SEQUENCE</scope>
    <source>
        <strain evidence="7">M4Ah</strain>
    </source>
</reference>
<name>A0AAW6U464_9MOLU</name>
<dbReference type="Gene3D" id="2.120.10.30">
    <property type="entry name" value="TolB, C-terminal domain"/>
    <property type="match status" value="2"/>
</dbReference>
<dbReference type="GO" id="GO:0016020">
    <property type="term" value="C:membrane"/>
    <property type="evidence" value="ECO:0007669"/>
    <property type="project" value="UniProtKB-SubCell"/>
</dbReference>
<dbReference type="SUPFAM" id="SSF48452">
    <property type="entry name" value="TPR-like"/>
    <property type="match status" value="1"/>
</dbReference>
<sequence length="691" mass="79036">MKKILITLLIIILLLFALPQFSILAQAPYITQSPNRYGEFVVTQDAYEPIQDIRSFENQLTFSNPRDIFVDHLDYLYVLDSGNRRVVIFDENHLYLTHFGADLLVRPTGIFVRNNKIYIADYGTPEDVTSGRIHIYLFNRELNQVNLLDSFQRPASPVLEINQFIYRPQKIAVDYNETMYVVSEGSYNGILMINSENRFLSFFAPNRVQGTLLDRVIQVLYGNNERAQLTKKIPPAPSNVFLDDSGYVFTVTQTTITGSRGDTLKKVNNGGLNFFPDNMFTASDFTSIAVGQVDNVYAITRSGFIYEYDREGNLMFVFAGSSQGQDRIGLFQNASAIAVNSQNYIIVADEVSNNIHIFKPTAFANVVHEALGLYNQGKYVESQSLWEEVLRYNALFDLAHEGIGLSYLMQGQYKEALNKFEIANAQEEYSLAYWEVRNDWLMSNAGFYMVGIIILYLGLVVIKKVDTNDVVFKPTKKLINHMGKYRFVQEISFMTHFIKNPADAVYEVKTHKRVSFYSGLIYALGLVVLYILHLLFTGFLFTPIILERADFLEELLKILAPFITFVFANYLISSLMEGEGTFKAIFINTCGALIPVYLILPILIILSNVLTYNEQFIYQFGLTIMIGWSAVLVFFIIKDTHNYTIKETIYNLIMTILMMVVMIILVIMVYMMMMQVVEFVADLFKEVIINA</sequence>
<accession>A0AAW6U464</accession>
<keyword evidence="3 5" id="KW-1133">Transmembrane helix</keyword>
<dbReference type="InterPro" id="IPR050952">
    <property type="entry name" value="TRIM-NHL_E3_ligases"/>
</dbReference>
<feature type="transmembrane region" description="Helical" evidence="5">
    <location>
        <begin position="585"/>
        <end position="610"/>
    </location>
</feature>
<dbReference type="EMBL" id="JASCXW010000010">
    <property type="protein sequence ID" value="MDI6452766.1"/>
    <property type="molecule type" value="Genomic_DNA"/>
</dbReference>
<feature type="domain" description="Yip1" evidence="6">
    <location>
        <begin position="497"/>
        <end position="664"/>
    </location>
</feature>